<evidence type="ECO:0000256" key="1">
    <source>
        <dbReference type="SAM" id="MobiDB-lite"/>
    </source>
</evidence>
<dbReference type="AlphaFoldDB" id="A0A919KRN4"/>
<accession>A0A919KRN4</accession>
<keyword evidence="3" id="KW-1185">Reference proteome</keyword>
<proteinExistence type="predicted"/>
<comment type="caution">
    <text evidence="2">The sequence shown here is derived from an EMBL/GenBank/DDBJ whole genome shotgun (WGS) entry which is preliminary data.</text>
</comment>
<reference evidence="2" key="2">
    <citation type="submission" date="2020-09" db="EMBL/GenBank/DDBJ databases">
        <authorList>
            <person name="Sun Q."/>
            <person name="Ohkuma M."/>
        </authorList>
    </citation>
    <scope>NUCLEOTIDE SEQUENCE</scope>
    <source>
        <strain evidence="2">JCM 5069</strain>
    </source>
</reference>
<evidence type="ECO:0000313" key="3">
    <source>
        <dbReference type="Proteomes" id="UP000603708"/>
    </source>
</evidence>
<name>A0A919KRN4_9ACTN</name>
<reference evidence="2" key="1">
    <citation type="journal article" date="2014" name="Int. J. Syst. Evol. Microbiol.">
        <title>Complete genome sequence of Corynebacterium casei LMG S-19264T (=DSM 44701T), isolated from a smear-ripened cheese.</title>
        <authorList>
            <consortium name="US DOE Joint Genome Institute (JGI-PGF)"/>
            <person name="Walter F."/>
            <person name="Albersmeier A."/>
            <person name="Kalinowski J."/>
            <person name="Ruckert C."/>
        </authorList>
    </citation>
    <scope>NUCLEOTIDE SEQUENCE</scope>
    <source>
        <strain evidence="2">JCM 5069</strain>
    </source>
</reference>
<feature type="region of interest" description="Disordered" evidence="1">
    <location>
        <begin position="70"/>
        <end position="93"/>
    </location>
</feature>
<sequence>MHRPPGLREFAKHTNCLVVTIRPSRVHLPPNTSYYRPIDSFGCSFDNSGGIRSEAQGRLAADIRQPLKRGGIPLATHTRIPPTPDPVPGAGFGLHQLPLELREVRHHRR</sequence>
<dbReference type="Proteomes" id="UP000603708">
    <property type="component" value="Unassembled WGS sequence"/>
</dbReference>
<dbReference type="EMBL" id="BNCD01000001">
    <property type="protein sequence ID" value="GHH69913.1"/>
    <property type="molecule type" value="Genomic_DNA"/>
</dbReference>
<organism evidence="2 3">
    <name type="scientific">Streptomyces sulfonofaciens</name>
    <dbReference type="NCBI Taxonomy" id="68272"/>
    <lineage>
        <taxon>Bacteria</taxon>
        <taxon>Bacillati</taxon>
        <taxon>Actinomycetota</taxon>
        <taxon>Actinomycetes</taxon>
        <taxon>Kitasatosporales</taxon>
        <taxon>Streptomycetaceae</taxon>
        <taxon>Streptomyces</taxon>
    </lineage>
</organism>
<gene>
    <name evidence="2" type="ORF">GCM10018793_03140</name>
</gene>
<protein>
    <submittedName>
        <fullName evidence="2">Uncharacterized protein</fullName>
    </submittedName>
</protein>
<evidence type="ECO:0000313" key="2">
    <source>
        <dbReference type="EMBL" id="GHH69913.1"/>
    </source>
</evidence>